<protein>
    <submittedName>
        <fullName evidence="8">Alpha-glucoside transport system permease protein</fullName>
    </submittedName>
</protein>
<feature type="transmembrane region" description="Helical" evidence="7">
    <location>
        <begin position="481"/>
        <end position="503"/>
    </location>
</feature>
<feature type="transmembrane region" description="Helical" evidence="7">
    <location>
        <begin position="523"/>
        <end position="546"/>
    </location>
</feature>
<dbReference type="InterPro" id="IPR035906">
    <property type="entry name" value="MetI-like_sf"/>
</dbReference>
<keyword evidence="3" id="KW-1003">Cell membrane</keyword>
<keyword evidence="9" id="KW-1185">Reference proteome</keyword>
<feature type="transmembrane region" description="Helical" evidence="7">
    <location>
        <begin position="258"/>
        <end position="279"/>
    </location>
</feature>
<evidence type="ECO:0000256" key="2">
    <source>
        <dbReference type="ARBA" id="ARBA00022448"/>
    </source>
</evidence>
<evidence type="ECO:0000256" key="5">
    <source>
        <dbReference type="ARBA" id="ARBA00022989"/>
    </source>
</evidence>
<name>A0A4R7UZY2_9PSEU</name>
<feature type="transmembrane region" description="Helical" evidence="7">
    <location>
        <begin position="398"/>
        <end position="418"/>
    </location>
</feature>
<feature type="transmembrane region" description="Helical" evidence="7">
    <location>
        <begin position="115"/>
        <end position="139"/>
    </location>
</feature>
<dbReference type="Gene3D" id="1.10.3720.10">
    <property type="entry name" value="MetI-like"/>
    <property type="match status" value="2"/>
</dbReference>
<feature type="transmembrane region" description="Helical" evidence="7">
    <location>
        <begin position="209"/>
        <end position="232"/>
    </location>
</feature>
<organism evidence="8 9">
    <name type="scientific">Actinophytocola oryzae</name>
    <dbReference type="NCBI Taxonomy" id="502181"/>
    <lineage>
        <taxon>Bacteria</taxon>
        <taxon>Bacillati</taxon>
        <taxon>Actinomycetota</taxon>
        <taxon>Actinomycetes</taxon>
        <taxon>Pseudonocardiales</taxon>
        <taxon>Pseudonocardiaceae</taxon>
    </lineage>
</organism>
<accession>A0A4R7UZY2</accession>
<evidence type="ECO:0000313" key="8">
    <source>
        <dbReference type="EMBL" id="TDV41767.1"/>
    </source>
</evidence>
<evidence type="ECO:0000256" key="6">
    <source>
        <dbReference type="ARBA" id="ARBA00023136"/>
    </source>
</evidence>
<evidence type="ECO:0000256" key="3">
    <source>
        <dbReference type="ARBA" id="ARBA00022475"/>
    </source>
</evidence>
<evidence type="ECO:0000313" key="9">
    <source>
        <dbReference type="Proteomes" id="UP000294927"/>
    </source>
</evidence>
<keyword evidence="4 7" id="KW-0812">Transmembrane</keyword>
<keyword evidence="6 7" id="KW-0472">Membrane</keyword>
<dbReference type="PANTHER" id="PTHR43227">
    <property type="entry name" value="BLL4140 PROTEIN"/>
    <property type="match status" value="1"/>
</dbReference>
<feature type="transmembrane region" description="Helical" evidence="7">
    <location>
        <begin position="311"/>
        <end position="331"/>
    </location>
</feature>
<keyword evidence="2" id="KW-0813">Transport</keyword>
<dbReference type="GO" id="GO:0005886">
    <property type="term" value="C:plasma membrane"/>
    <property type="evidence" value="ECO:0007669"/>
    <property type="project" value="UniProtKB-SubCell"/>
</dbReference>
<evidence type="ECO:0000256" key="4">
    <source>
        <dbReference type="ARBA" id="ARBA00022692"/>
    </source>
</evidence>
<feature type="transmembrane region" description="Helical" evidence="7">
    <location>
        <begin position="82"/>
        <end position="103"/>
    </location>
</feature>
<feature type="transmembrane region" description="Helical" evidence="7">
    <location>
        <begin position="360"/>
        <end position="391"/>
    </location>
</feature>
<dbReference type="PANTHER" id="PTHR43227:SF8">
    <property type="entry name" value="DIACETYLCHITOBIOSE UPTAKE SYSTEM PERMEASE PROTEIN DASB"/>
    <property type="match status" value="1"/>
</dbReference>
<evidence type="ECO:0000256" key="1">
    <source>
        <dbReference type="ARBA" id="ARBA00004651"/>
    </source>
</evidence>
<feature type="transmembrane region" description="Helical" evidence="7">
    <location>
        <begin position="163"/>
        <end position="188"/>
    </location>
</feature>
<gene>
    <name evidence="8" type="ORF">CLV71_11989</name>
</gene>
<evidence type="ECO:0000256" key="7">
    <source>
        <dbReference type="SAM" id="Phobius"/>
    </source>
</evidence>
<feature type="transmembrane region" description="Helical" evidence="7">
    <location>
        <begin position="438"/>
        <end position="460"/>
    </location>
</feature>
<proteinExistence type="predicted"/>
<comment type="subcellular location">
    <subcellularLocation>
        <location evidence="1">Cell membrane</location>
        <topology evidence="1">Multi-pass membrane protein</topology>
    </subcellularLocation>
</comment>
<dbReference type="OrthoDB" id="3515028at2"/>
<dbReference type="Proteomes" id="UP000294927">
    <property type="component" value="Unassembled WGS sequence"/>
</dbReference>
<reference evidence="8 9" key="1">
    <citation type="submission" date="2019-03" db="EMBL/GenBank/DDBJ databases">
        <title>Genomic Encyclopedia of Archaeal and Bacterial Type Strains, Phase II (KMG-II): from individual species to whole genera.</title>
        <authorList>
            <person name="Goeker M."/>
        </authorList>
    </citation>
    <scope>NUCLEOTIDE SEQUENCE [LARGE SCALE GENOMIC DNA]</scope>
    <source>
        <strain evidence="8 9">DSM 45499</strain>
    </source>
</reference>
<feature type="transmembrane region" description="Helical" evidence="7">
    <location>
        <begin position="34"/>
        <end position="59"/>
    </location>
</feature>
<dbReference type="AlphaFoldDB" id="A0A4R7UZY2"/>
<comment type="caution">
    <text evidence="8">The sequence shown here is derived from an EMBL/GenBank/DDBJ whole genome shotgun (WGS) entry which is preliminary data.</text>
</comment>
<sequence>MNVETRDGLVLEVAGRELTDGLVVAQPHRRRDQYLYAVPAVLLIALLVVPMVWTFGWALDADVPVVGNFRALFTDPVALRSAWHSLLWVGIALVLIGFGYCVAVLSRQLGRLWRVLLYVLILPFGVSAVVSGAVFRLIFDPTPERGMATALFGGNVTWLGPDLIWWVLASAFAWSWLGFIVVLFRAGLDSAGGATFRLWRFVLPKAGSVTAIVVLTVLVAAIRVFDLVLIVAPGSIQDDVDIVGLHWWRMTLRSADTGGPSALAVLLFAVVAVLSLAGMRAMRRGDGAKAVPLSIESIDDSRPARWWSWPLVGGVGLLWIMPVLVLVLTAFHSPESAGSVGWWRFDPFSLDSFAATGATWLWPAVAGSFLIAGLAAALVLVAAVPLAYLLTWVAPRRLARVVTGLLAILAVAPVQMYVGPLRAVFTDLGLAGGRAPLALVHAAAGLPFATLVLRTAFLAAPARDGRPALDGMWRRGPYRTALIAAGVLEFVLVWNDFIVGFLISGSGSGPLTRLPWGEARQFGTSAGTVAAAAVVSAVVPVVLLLATWRRVVVGLTGGIGR</sequence>
<dbReference type="RefSeq" id="WP_133907567.1">
    <property type="nucleotide sequence ID" value="NZ_SOCP01000019.1"/>
</dbReference>
<keyword evidence="5 7" id="KW-1133">Transmembrane helix</keyword>
<dbReference type="InterPro" id="IPR050809">
    <property type="entry name" value="UgpAE/MalFG_permease"/>
</dbReference>
<dbReference type="EMBL" id="SOCP01000019">
    <property type="protein sequence ID" value="TDV41767.1"/>
    <property type="molecule type" value="Genomic_DNA"/>
</dbReference>
<dbReference type="SUPFAM" id="SSF161098">
    <property type="entry name" value="MetI-like"/>
    <property type="match status" value="2"/>
</dbReference>